<proteinExistence type="predicted"/>
<evidence type="ECO:0000313" key="1">
    <source>
        <dbReference type="EMBL" id="MBX52770.1"/>
    </source>
</evidence>
<accession>A0A2P2PDE9</accession>
<dbReference type="AlphaFoldDB" id="A0A2P2PDE9"/>
<reference evidence="1" key="1">
    <citation type="submission" date="2018-02" db="EMBL/GenBank/DDBJ databases">
        <title>Rhizophora mucronata_Transcriptome.</title>
        <authorList>
            <person name="Meera S.P."/>
            <person name="Sreeshan A."/>
            <person name="Augustine A."/>
        </authorList>
    </citation>
    <scope>NUCLEOTIDE SEQUENCE</scope>
    <source>
        <tissue evidence="1">Leaf</tissue>
    </source>
</reference>
<dbReference type="EMBL" id="GGEC01072286">
    <property type="protein sequence ID" value="MBX52770.1"/>
    <property type="molecule type" value="Transcribed_RNA"/>
</dbReference>
<sequence length="40" mass="4869">MHKKNKTNLFILMKHGMHKLDYKKDIMLHPELLAIMMDFL</sequence>
<protein>
    <submittedName>
        <fullName evidence="1">Uncharacterized protein</fullName>
    </submittedName>
</protein>
<organism evidence="1">
    <name type="scientific">Rhizophora mucronata</name>
    <name type="common">Asiatic mangrove</name>
    <dbReference type="NCBI Taxonomy" id="61149"/>
    <lineage>
        <taxon>Eukaryota</taxon>
        <taxon>Viridiplantae</taxon>
        <taxon>Streptophyta</taxon>
        <taxon>Embryophyta</taxon>
        <taxon>Tracheophyta</taxon>
        <taxon>Spermatophyta</taxon>
        <taxon>Magnoliopsida</taxon>
        <taxon>eudicotyledons</taxon>
        <taxon>Gunneridae</taxon>
        <taxon>Pentapetalae</taxon>
        <taxon>rosids</taxon>
        <taxon>fabids</taxon>
        <taxon>Malpighiales</taxon>
        <taxon>Rhizophoraceae</taxon>
        <taxon>Rhizophora</taxon>
    </lineage>
</organism>
<name>A0A2P2PDE9_RHIMU</name>